<sequence length="439" mass="50056">MNIGLGKQNLQEVEHAFRQSFTLMWLLSTMLLLFGETFGLWFVYNKLVIPPDRMVAALWVYQFSLVSVLSAINQVPLMGAIVAHEKMNMYAYLGLFEAFARLLIAYLLKVSATFDSLILYGMLTALVSVITWLFYAVYCVRSFSECKLRFYWDLSLVKDMSRFIGQNLFGCFAWSAGVQGTNILLNLFFGPTVNAARAVSVQVSAVVTRFTENIMTAVKPQIIKSYASGDREYMIVLIKKSSKYAYFLAALFAIPVIIEIEFILEVWLGQVPEHTVAFTRLVLCESLIGVFIPPLWIAANATGRIKNNQVYGRMFTLAILPISYLLLKVQQDPMIPFFVAVVANIGYWLYCLFDIHRQLKLDVVRYMLEVVKPAIFLSVFLLFVGFVLVYYIQEDSFYRFLIVLASMLLVGTGVIYGLLSEGEREFVSSIFRKLYSRVK</sequence>
<dbReference type="InterPro" id="IPR050833">
    <property type="entry name" value="Poly_Biosynth_Transport"/>
</dbReference>
<evidence type="ECO:0000313" key="8">
    <source>
        <dbReference type="Proteomes" id="UP001211522"/>
    </source>
</evidence>
<evidence type="ECO:0008006" key="9">
    <source>
        <dbReference type="Google" id="ProtNLM"/>
    </source>
</evidence>
<keyword evidence="5 6" id="KW-0472">Membrane</keyword>
<name>A0AAW6F546_PARDI</name>
<evidence type="ECO:0000256" key="6">
    <source>
        <dbReference type="SAM" id="Phobius"/>
    </source>
</evidence>
<keyword evidence="3 6" id="KW-0812">Transmembrane</keyword>
<feature type="transmembrane region" description="Helical" evidence="6">
    <location>
        <begin position="89"/>
        <end position="108"/>
    </location>
</feature>
<feature type="transmembrane region" description="Helical" evidence="6">
    <location>
        <begin position="21"/>
        <end position="44"/>
    </location>
</feature>
<feature type="transmembrane region" description="Helical" evidence="6">
    <location>
        <begin position="310"/>
        <end position="327"/>
    </location>
</feature>
<dbReference type="RefSeq" id="WP_232429095.1">
    <property type="nucleotide sequence ID" value="NZ_CP054012.1"/>
</dbReference>
<dbReference type="AlphaFoldDB" id="A0AAW6F546"/>
<evidence type="ECO:0000256" key="2">
    <source>
        <dbReference type="ARBA" id="ARBA00022475"/>
    </source>
</evidence>
<feature type="transmembrane region" description="Helical" evidence="6">
    <location>
        <begin position="333"/>
        <end position="353"/>
    </location>
</feature>
<feature type="transmembrane region" description="Helical" evidence="6">
    <location>
        <begin position="120"/>
        <end position="140"/>
    </location>
</feature>
<comment type="subcellular location">
    <subcellularLocation>
        <location evidence="1">Cell membrane</location>
        <topology evidence="1">Multi-pass membrane protein</topology>
    </subcellularLocation>
</comment>
<dbReference type="GO" id="GO:0005886">
    <property type="term" value="C:plasma membrane"/>
    <property type="evidence" value="ECO:0007669"/>
    <property type="project" value="UniProtKB-SubCell"/>
</dbReference>
<keyword evidence="2" id="KW-1003">Cell membrane</keyword>
<feature type="transmembrane region" description="Helical" evidence="6">
    <location>
        <begin position="244"/>
        <end position="264"/>
    </location>
</feature>
<reference evidence="7" key="1">
    <citation type="submission" date="2023-01" db="EMBL/GenBank/DDBJ databases">
        <title>Human gut microbiome strain richness.</title>
        <authorList>
            <person name="Chen-Liaw A."/>
        </authorList>
    </citation>
    <scope>NUCLEOTIDE SEQUENCE</scope>
    <source>
        <strain evidence="7">D35st1_E5_D35t1_190705</strain>
    </source>
</reference>
<evidence type="ECO:0000256" key="5">
    <source>
        <dbReference type="ARBA" id="ARBA00023136"/>
    </source>
</evidence>
<feature type="transmembrane region" description="Helical" evidence="6">
    <location>
        <begin position="374"/>
        <end position="392"/>
    </location>
</feature>
<dbReference type="EMBL" id="JAQMPX010000047">
    <property type="protein sequence ID" value="MDB9138267.1"/>
    <property type="molecule type" value="Genomic_DNA"/>
</dbReference>
<organism evidence="7 8">
    <name type="scientific">Parabacteroides distasonis</name>
    <dbReference type="NCBI Taxonomy" id="823"/>
    <lineage>
        <taxon>Bacteria</taxon>
        <taxon>Pseudomonadati</taxon>
        <taxon>Bacteroidota</taxon>
        <taxon>Bacteroidia</taxon>
        <taxon>Bacteroidales</taxon>
        <taxon>Tannerellaceae</taxon>
        <taxon>Parabacteroides</taxon>
    </lineage>
</organism>
<evidence type="ECO:0000256" key="1">
    <source>
        <dbReference type="ARBA" id="ARBA00004651"/>
    </source>
</evidence>
<accession>A0AAW6F546</accession>
<feature type="transmembrane region" description="Helical" evidence="6">
    <location>
        <begin position="398"/>
        <end position="419"/>
    </location>
</feature>
<feature type="transmembrane region" description="Helical" evidence="6">
    <location>
        <begin position="276"/>
        <end position="298"/>
    </location>
</feature>
<dbReference type="PANTHER" id="PTHR30250">
    <property type="entry name" value="PST FAMILY PREDICTED COLANIC ACID TRANSPORTER"/>
    <property type="match status" value="1"/>
</dbReference>
<evidence type="ECO:0000256" key="4">
    <source>
        <dbReference type="ARBA" id="ARBA00022989"/>
    </source>
</evidence>
<evidence type="ECO:0000256" key="3">
    <source>
        <dbReference type="ARBA" id="ARBA00022692"/>
    </source>
</evidence>
<evidence type="ECO:0000313" key="7">
    <source>
        <dbReference type="EMBL" id="MDB9138267.1"/>
    </source>
</evidence>
<dbReference type="PANTHER" id="PTHR30250:SF26">
    <property type="entry name" value="PSMA PROTEIN"/>
    <property type="match status" value="1"/>
</dbReference>
<protein>
    <recommendedName>
        <fullName evidence="9">Lipopolysaccharide biosynthesis protein</fullName>
    </recommendedName>
</protein>
<proteinExistence type="predicted"/>
<feature type="transmembrane region" description="Helical" evidence="6">
    <location>
        <begin position="56"/>
        <end position="77"/>
    </location>
</feature>
<comment type="caution">
    <text evidence="7">The sequence shown here is derived from an EMBL/GenBank/DDBJ whole genome shotgun (WGS) entry which is preliminary data.</text>
</comment>
<keyword evidence="4 6" id="KW-1133">Transmembrane helix</keyword>
<dbReference type="Proteomes" id="UP001211522">
    <property type="component" value="Unassembled WGS sequence"/>
</dbReference>
<gene>
    <name evidence="7" type="ORF">PN612_07025</name>
</gene>